<feature type="transmembrane region" description="Helical" evidence="1">
    <location>
        <begin position="299"/>
        <end position="316"/>
    </location>
</feature>
<reference evidence="2" key="1">
    <citation type="submission" date="2021-02" db="EMBL/GenBank/DDBJ databases">
        <authorList>
            <person name="Nowell W R."/>
        </authorList>
    </citation>
    <scope>NUCLEOTIDE SEQUENCE</scope>
</reference>
<keyword evidence="1" id="KW-1133">Transmembrane helix</keyword>
<feature type="transmembrane region" description="Helical" evidence="1">
    <location>
        <begin position="234"/>
        <end position="262"/>
    </location>
</feature>
<feature type="transmembrane region" description="Helical" evidence="1">
    <location>
        <begin position="268"/>
        <end position="287"/>
    </location>
</feature>
<dbReference type="Proteomes" id="UP000663828">
    <property type="component" value="Unassembled WGS sequence"/>
</dbReference>
<name>A0A814MQH2_ADIRI</name>
<proteinExistence type="predicted"/>
<organism evidence="2 3">
    <name type="scientific">Adineta ricciae</name>
    <name type="common">Rotifer</name>
    <dbReference type="NCBI Taxonomy" id="249248"/>
    <lineage>
        <taxon>Eukaryota</taxon>
        <taxon>Metazoa</taxon>
        <taxon>Spiralia</taxon>
        <taxon>Gnathifera</taxon>
        <taxon>Rotifera</taxon>
        <taxon>Eurotatoria</taxon>
        <taxon>Bdelloidea</taxon>
        <taxon>Adinetida</taxon>
        <taxon>Adinetidae</taxon>
        <taxon>Adineta</taxon>
    </lineage>
</organism>
<protein>
    <submittedName>
        <fullName evidence="2">Uncharacterized protein</fullName>
    </submittedName>
</protein>
<gene>
    <name evidence="2" type="ORF">XAT740_LOCUS17427</name>
</gene>
<keyword evidence="1" id="KW-0472">Membrane</keyword>
<feature type="transmembrane region" description="Helical" evidence="1">
    <location>
        <begin position="336"/>
        <end position="353"/>
    </location>
</feature>
<feature type="transmembrane region" description="Helical" evidence="1">
    <location>
        <begin position="191"/>
        <end position="213"/>
    </location>
</feature>
<evidence type="ECO:0000313" key="3">
    <source>
        <dbReference type="Proteomes" id="UP000663828"/>
    </source>
</evidence>
<dbReference type="EMBL" id="CAJNOR010001136">
    <property type="protein sequence ID" value="CAF1083039.1"/>
    <property type="molecule type" value="Genomic_DNA"/>
</dbReference>
<comment type="caution">
    <text evidence="2">The sequence shown here is derived from an EMBL/GenBank/DDBJ whole genome shotgun (WGS) entry which is preliminary data.</text>
</comment>
<evidence type="ECO:0000256" key="1">
    <source>
        <dbReference type="SAM" id="Phobius"/>
    </source>
</evidence>
<keyword evidence="3" id="KW-1185">Reference proteome</keyword>
<evidence type="ECO:0000313" key="2">
    <source>
        <dbReference type="EMBL" id="CAF1083039.1"/>
    </source>
</evidence>
<sequence length="385" mass="44676">MLGLNSDFKRETSEAYPAYGNPEQMFDATHMRFRHNKSNIPTKPAYYALPTVDYHSNVMDHNPQLPSSYTHNKTQIIFLIFTTLVYFLHTLRIYVCENMEIYSHFWSSIKPRSITRIYTSDLRPTSMFEQLLLHSAEICQTLWLIYILSFIVRRTSLGYLYRNPSIFNIKLCCLLISALGLQGISQMSAPPEVSCVCLFLSYILLAISCRLISTKALKYEEKFKSIDSKMIRHFVLNCLFLYTTSIGYITICSSIECLTFHFEEQLSFIRTIGLLIGLLLLIIYFIFDQLVYQEEFQSIWTPYLFLTTVFLSSRLQQFFTTEPEPDPNPDTRNVCLSWTISGMIVLLMSIRIVRLKLRKSRTMKPFLPSTTASMNLAGESLVFNS</sequence>
<keyword evidence="1" id="KW-0812">Transmembrane</keyword>
<feature type="transmembrane region" description="Helical" evidence="1">
    <location>
        <begin position="76"/>
        <end position="95"/>
    </location>
</feature>
<feature type="transmembrane region" description="Helical" evidence="1">
    <location>
        <begin position="131"/>
        <end position="153"/>
    </location>
</feature>
<dbReference type="AlphaFoldDB" id="A0A814MQH2"/>
<accession>A0A814MQH2</accession>
<feature type="transmembrane region" description="Helical" evidence="1">
    <location>
        <begin position="165"/>
        <end position="185"/>
    </location>
</feature>